<gene>
    <name evidence="1" type="ORF">F0P94_11790</name>
</gene>
<accession>A0A5N1IX96</accession>
<dbReference type="RefSeq" id="WP_150904096.1">
    <property type="nucleotide sequence ID" value="NZ_VTWT01000006.1"/>
</dbReference>
<comment type="caution">
    <text evidence="1">The sequence shown here is derived from an EMBL/GenBank/DDBJ whole genome shotgun (WGS) entry which is preliminary data.</text>
</comment>
<dbReference type="Proteomes" id="UP000326570">
    <property type="component" value="Unassembled WGS sequence"/>
</dbReference>
<reference evidence="1 2" key="1">
    <citation type="submission" date="2019-09" db="EMBL/GenBank/DDBJ databases">
        <title>Genome sequence of Adhaeribacter sp. M2.</title>
        <authorList>
            <person name="Srinivasan S."/>
        </authorList>
    </citation>
    <scope>NUCLEOTIDE SEQUENCE [LARGE SCALE GENOMIC DNA]</scope>
    <source>
        <strain evidence="1 2">M2</strain>
    </source>
</reference>
<sequence length="257" mass="29603">MEFLELSESIFQKWVNKDFKGYDSYMLKYFQLDYCPEPYLLLKGKVDSYNSKTLYFLTTNPGRGEDYQHINSVNKDVLSSELTYKENSKMLSSIYLKSINNVKGKINKKASDRIKDMLKIGEDFDNIIQIETFPLHSESLPINHKLKIVNNYNNKSKFTFTYLESLKSYLLDKNVIAISSWNDEWFNFQKGIIMLPESAKEATLCTKMGQPTGKFVNGFLNSNIKGLTKIQGNNNLPAESGKNIILKELTKLKGEFS</sequence>
<evidence type="ECO:0000313" key="2">
    <source>
        <dbReference type="Proteomes" id="UP000326570"/>
    </source>
</evidence>
<protein>
    <submittedName>
        <fullName evidence="1">Uncharacterized protein</fullName>
    </submittedName>
</protein>
<proteinExistence type="predicted"/>
<evidence type="ECO:0000313" key="1">
    <source>
        <dbReference type="EMBL" id="KAA9332683.1"/>
    </source>
</evidence>
<name>A0A5N1IX96_9BACT</name>
<dbReference type="AlphaFoldDB" id="A0A5N1IX96"/>
<dbReference type="EMBL" id="VTWT01000006">
    <property type="protein sequence ID" value="KAA9332683.1"/>
    <property type="molecule type" value="Genomic_DNA"/>
</dbReference>
<keyword evidence="2" id="KW-1185">Reference proteome</keyword>
<organism evidence="1 2">
    <name type="scientific">Adhaeribacter soli</name>
    <dbReference type="NCBI Taxonomy" id="2607655"/>
    <lineage>
        <taxon>Bacteria</taxon>
        <taxon>Pseudomonadati</taxon>
        <taxon>Bacteroidota</taxon>
        <taxon>Cytophagia</taxon>
        <taxon>Cytophagales</taxon>
        <taxon>Hymenobacteraceae</taxon>
        <taxon>Adhaeribacter</taxon>
    </lineage>
</organism>